<dbReference type="GO" id="GO:0020037">
    <property type="term" value="F:heme binding"/>
    <property type="evidence" value="ECO:0007669"/>
    <property type="project" value="TreeGrafter"/>
</dbReference>
<feature type="transmembrane region" description="Helical" evidence="13">
    <location>
        <begin position="320"/>
        <end position="342"/>
    </location>
</feature>
<evidence type="ECO:0000256" key="10">
    <source>
        <dbReference type="ARBA" id="ARBA00022989"/>
    </source>
</evidence>
<dbReference type="GO" id="GO:0046872">
    <property type="term" value="F:metal ion binding"/>
    <property type="evidence" value="ECO:0007669"/>
    <property type="project" value="UniProtKB-UniRule"/>
</dbReference>
<dbReference type="GO" id="GO:0009055">
    <property type="term" value="F:electron transfer activity"/>
    <property type="evidence" value="ECO:0007669"/>
    <property type="project" value="UniProtKB-UniRule"/>
</dbReference>
<evidence type="ECO:0000256" key="1">
    <source>
        <dbReference type="ARBA" id="ARBA00004429"/>
    </source>
</evidence>
<dbReference type="GO" id="GO:0019646">
    <property type="term" value="P:aerobic electron transport chain"/>
    <property type="evidence" value="ECO:0007669"/>
    <property type="project" value="InterPro"/>
</dbReference>
<proteinExistence type="inferred from homology"/>
<evidence type="ECO:0000256" key="2">
    <source>
        <dbReference type="ARBA" id="ARBA00009819"/>
    </source>
</evidence>
<keyword evidence="12 13" id="KW-0472">Membrane</keyword>
<sequence>MDVVMLSRIQFAVTVFFHFIFVPLTLGLSVLLAIMETMYVRTGNEMYKRMVKFWGKLFIINFTLGVVTGITLEFQFGTNWSRYSEYVGDIFGSLLAIEASTSFFLESTFIAVWFFGWEKVSKRVHCMCIWLVALASNMSAFWIIMANAFMQNPVGYKMVDGKPQLADFFAVITNPYGIGEFAHTVSSSWMVGGLFVIGISAWHLVRKNEMELFKSSFKIASIFFLIFSLTTAAAGHHQGQIAAKYQPAKLAAMESHWETGTNVPMYLLTWPNAENTGNAIQALPIPGALSILAYNNPNAEVIGLNDIPAEDRPPVLPTFISFRLMVALGSFFPLLGIALFVWRKKIEEKTFVLKVLPWLIPLPYIAIMLGWTVTEVGRQPWIVHKLLRTSEAASPIEASMVVWSIVAFTVIYTFLGLLDIYLLRKYAMKGPK</sequence>
<evidence type="ECO:0000313" key="14">
    <source>
        <dbReference type="EMBL" id="OBQ51714.1"/>
    </source>
</evidence>
<keyword evidence="5" id="KW-0997">Cell inner membrane</keyword>
<keyword evidence="8 13" id="KW-0479">Metal-binding</keyword>
<keyword evidence="11 13" id="KW-0408">Iron</keyword>
<organism evidence="14 15">
    <name type="scientific">Halodesulfovibrio spirochaetisodalis</name>
    <dbReference type="NCBI Taxonomy" id="1560234"/>
    <lineage>
        <taxon>Bacteria</taxon>
        <taxon>Pseudomonadati</taxon>
        <taxon>Thermodesulfobacteriota</taxon>
        <taxon>Desulfovibrionia</taxon>
        <taxon>Desulfovibrionales</taxon>
        <taxon>Desulfovibrionaceae</taxon>
        <taxon>Halodesulfovibrio</taxon>
    </lineage>
</organism>
<comment type="caution">
    <text evidence="14">The sequence shown here is derived from an EMBL/GenBank/DDBJ whole genome shotgun (WGS) entry which is preliminary data.</text>
</comment>
<dbReference type="PANTHER" id="PTHR30365:SF0">
    <property type="entry name" value="CYTOCHROME BD-I UBIQUINOL OXIDASE SUBUNIT 1"/>
    <property type="match status" value="1"/>
</dbReference>
<evidence type="ECO:0000256" key="9">
    <source>
        <dbReference type="ARBA" id="ARBA00022982"/>
    </source>
</evidence>
<evidence type="ECO:0000313" key="15">
    <source>
        <dbReference type="Proteomes" id="UP000091979"/>
    </source>
</evidence>
<comment type="subcellular location">
    <subcellularLocation>
        <location evidence="1">Cell inner membrane</location>
        <topology evidence="1">Multi-pass membrane protein</topology>
    </subcellularLocation>
</comment>
<dbReference type="GO" id="GO:0005886">
    <property type="term" value="C:plasma membrane"/>
    <property type="evidence" value="ECO:0007669"/>
    <property type="project" value="UniProtKB-SubCell"/>
</dbReference>
<dbReference type="GO" id="GO:0070069">
    <property type="term" value="C:cytochrome complex"/>
    <property type="evidence" value="ECO:0007669"/>
    <property type="project" value="UniProtKB-UniRule"/>
</dbReference>
<protein>
    <submittedName>
        <fullName evidence="14">Cytochrome D ubiquinol oxidase subunit I</fullName>
    </submittedName>
</protein>
<keyword evidence="4 13" id="KW-1003">Cell membrane</keyword>
<keyword evidence="10 13" id="KW-1133">Transmembrane helix</keyword>
<accession>A0A1B7XCK6</accession>
<keyword evidence="15" id="KW-1185">Reference proteome</keyword>
<evidence type="ECO:0000256" key="6">
    <source>
        <dbReference type="ARBA" id="ARBA00022617"/>
    </source>
</evidence>
<keyword evidence="6 13" id="KW-0349">Heme</keyword>
<evidence type="ECO:0000256" key="5">
    <source>
        <dbReference type="ARBA" id="ARBA00022519"/>
    </source>
</evidence>
<dbReference type="STRING" id="1560234.SP90_08890"/>
<dbReference type="GO" id="GO:0016682">
    <property type="term" value="F:oxidoreductase activity, acting on diphenols and related substances as donors, oxygen as acceptor"/>
    <property type="evidence" value="ECO:0007669"/>
    <property type="project" value="TreeGrafter"/>
</dbReference>
<name>A0A1B7XCK6_9BACT</name>
<gene>
    <name evidence="14" type="ORF">SP90_08890</name>
</gene>
<dbReference type="Proteomes" id="UP000091979">
    <property type="component" value="Unassembled WGS sequence"/>
</dbReference>
<dbReference type="EMBL" id="JXMS01000013">
    <property type="protein sequence ID" value="OBQ51714.1"/>
    <property type="molecule type" value="Genomic_DNA"/>
</dbReference>
<feature type="transmembrane region" description="Helical" evidence="13">
    <location>
        <begin position="53"/>
        <end position="70"/>
    </location>
</feature>
<feature type="transmembrane region" description="Helical" evidence="13">
    <location>
        <begin position="217"/>
        <end position="235"/>
    </location>
</feature>
<dbReference type="RefSeq" id="WP_066854684.1">
    <property type="nucleotide sequence ID" value="NZ_JXMS01000013.1"/>
</dbReference>
<dbReference type="OrthoDB" id="9807042at2"/>
<feature type="transmembrane region" description="Helical" evidence="13">
    <location>
        <begin position="12"/>
        <end position="33"/>
    </location>
</feature>
<feature type="transmembrane region" description="Helical" evidence="13">
    <location>
        <begin position="90"/>
        <end position="115"/>
    </location>
</feature>
<comment type="similarity">
    <text evidence="2 13">Belongs to the cytochrome ubiquinol oxidase subunit 1 family.</text>
</comment>
<feature type="transmembrane region" description="Helical" evidence="13">
    <location>
        <begin position="400"/>
        <end position="423"/>
    </location>
</feature>
<dbReference type="PATRIC" id="fig|1560234.3.peg.611"/>
<feature type="transmembrane region" description="Helical" evidence="13">
    <location>
        <begin position="127"/>
        <end position="150"/>
    </location>
</feature>
<evidence type="ECO:0000256" key="12">
    <source>
        <dbReference type="ARBA" id="ARBA00023136"/>
    </source>
</evidence>
<evidence type="ECO:0000256" key="11">
    <source>
        <dbReference type="ARBA" id="ARBA00023004"/>
    </source>
</evidence>
<evidence type="ECO:0000256" key="4">
    <source>
        <dbReference type="ARBA" id="ARBA00022475"/>
    </source>
</evidence>
<evidence type="ECO:0000256" key="7">
    <source>
        <dbReference type="ARBA" id="ARBA00022692"/>
    </source>
</evidence>
<keyword evidence="7 13" id="KW-0812">Transmembrane</keyword>
<evidence type="ECO:0000256" key="13">
    <source>
        <dbReference type="PIRNR" id="PIRNR006446"/>
    </source>
</evidence>
<evidence type="ECO:0000256" key="8">
    <source>
        <dbReference type="ARBA" id="ARBA00022723"/>
    </source>
</evidence>
<dbReference type="Pfam" id="PF01654">
    <property type="entry name" value="Cyt_bd_oxida_I"/>
    <property type="match status" value="1"/>
</dbReference>
<dbReference type="PANTHER" id="PTHR30365">
    <property type="entry name" value="CYTOCHROME D UBIQUINOL OXIDASE"/>
    <property type="match status" value="1"/>
</dbReference>
<dbReference type="InterPro" id="IPR002585">
    <property type="entry name" value="Cyt-d_ubiquinol_oxidase_su_1"/>
</dbReference>
<feature type="transmembrane region" description="Helical" evidence="13">
    <location>
        <begin position="351"/>
        <end position="371"/>
    </location>
</feature>
<evidence type="ECO:0000256" key="3">
    <source>
        <dbReference type="ARBA" id="ARBA00022448"/>
    </source>
</evidence>
<feature type="transmembrane region" description="Helical" evidence="13">
    <location>
        <begin position="187"/>
        <end position="205"/>
    </location>
</feature>
<reference evidence="14 15" key="1">
    <citation type="submission" date="2015-01" db="EMBL/GenBank/DDBJ databases">
        <title>Desulfovibrio sp. JC271 draft genome sequence.</title>
        <authorList>
            <person name="Shivani Y."/>
            <person name="Subhash Y."/>
            <person name="Sasikala C."/>
            <person name="Ramana C.V."/>
        </authorList>
    </citation>
    <scope>NUCLEOTIDE SEQUENCE [LARGE SCALE GENOMIC DNA]</scope>
    <source>
        <strain evidence="14 15">JC271</strain>
    </source>
</reference>
<keyword evidence="9 13" id="KW-0249">Electron transport</keyword>
<dbReference type="AlphaFoldDB" id="A0A1B7XCK6"/>
<dbReference type="PIRSF" id="PIRSF006446">
    <property type="entry name" value="Cyt_quinol_oxidase_1"/>
    <property type="match status" value="1"/>
</dbReference>
<keyword evidence="3 13" id="KW-0813">Transport</keyword>